<feature type="compositionally biased region" description="Basic and acidic residues" evidence="5">
    <location>
        <begin position="373"/>
        <end position="431"/>
    </location>
</feature>
<dbReference type="Pfam" id="PF07946">
    <property type="entry name" value="CCDC47"/>
    <property type="match status" value="1"/>
</dbReference>
<dbReference type="GO" id="GO:0032469">
    <property type="term" value="P:endoplasmic reticulum calcium ion homeostasis"/>
    <property type="evidence" value="ECO:0007669"/>
    <property type="project" value="InterPro"/>
</dbReference>
<feature type="transmembrane region" description="Helical" evidence="6">
    <location>
        <begin position="84"/>
        <end position="102"/>
    </location>
</feature>
<evidence type="ECO:0000256" key="4">
    <source>
        <dbReference type="ARBA" id="ARBA00023136"/>
    </source>
</evidence>
<feature type="region of interest" description="Disordered" evidence="5">
    <location>
        <begin position="373"/>
        <end position="440"/>
    </location>
</feature>
<dbReference type="GO" id="GO:0016020">
    <property type="term" value="C:membrane"/>
    <property type="evidence" value="ECO:0007669"/>
    <property type="project" value="UniProtKB-SubCell"/>
</dbReference>
<evidence type="ECO:0000256" key="5">
    <source>
        <dbReference type="SAM" id="MobiDB-lite"/>
    </source>
</evidence>
<dbReference type="InterPro" id="IPR012879">
    <property type="entry name" value="CCDC47"/>
</dbReference>
<evidence type="ECO:0000256" key="3">
    <source>
        <dbReference type="ARBA" id="ARBA00022989"/>
    </source>
</evidence>
<keyword evidence="3 6" id="KW-1133">Transmembrane helix</keyword>
<evidence type="ECO:0000313" key="7">
    <source>
        <dbReference type="EMBL" id="KAJ6261363.1"/>
    </source>
</evidence>
<dbReference type="PANTHER" id="PTHR12883">
    <property type="entry name" value="ADIPOCYTE-SPECIFIC PROTEIN 4-RELATED"/>
    <property type="match status" value="1"/>
</dbReference>
<protein>
    <recommendedName>
        <fullName evidence="9">DUF1682-domain-containing protein</fullName>
    </recommendedName>
</protein>
<keyword evidence="8" id="KW-1185">Reference proteome</keyword>
<evidence type="ECO:0000256" key="6">
    <source>
        <dbReference type="SAM" id="Phobius"/>
    </source>
</evidence>
<sequence>MLMGRKTLYRVTQLLTAALSKLDFADFAASTVETVANAATSIVASAVTGAAEAQPTGSPVSPGIFGDEHPWYAFWMRVSPGDFVTEYFVVGFLTLMITWHFVGVGSNRRIAKNWVLQHVPLLQREYARVGFQRTLTTGEDVKDAVAAGKYVGNEKDLLREDSSQEFVHYSSGRMNVLTTVFDIKLKGRGNPFLWAFDVITSFLMDSIAAPADTVTITSYAADGSDASKTGGHNSKFDGFVWGVVNKKAMSKHREARYDLSLTKTVDTNKLPPWLTVMTESAEITDLLLTKDLIAAIEKYGPSFQYLVITDQPADKPGSVAEFDKTKKRIILHANIDSSKDNSGPIMEYFLRLPDFLVTNAHFRPEVLRKVRSMREDERRKLERVEEEKKAEERQANRDEKKKQERDAKLRGLSAEEQKKFLEKEKEKEMKKASKKQVRRV</sequence>
<comment type="caution">
    <text evidence="7">The sequence shown here is derived from an EMBL/GenBank/DDBJ whole genome shotgun (WGS) entry which is preliminary data.</text>
</comment>
<dbReference type="GO" id="GO:0005509">
    <property type="term" value="F:calcium ion binding"/>
    <property type="evidence" value="ECO:0007669"/>
    <property type="project" value="InterPro"/>
</dbReference>
<dbReference type="Proteomes" id="UP001221413">
    <property type="component" value="Unassembled WGS sequence"/>
</dbReference>
<keyword evidence="2 6" id="KW-0812">Transmembrane</keyword>
<keyword evidence="4 6" id="KW-0472">Membrane</keyword>
<evidence type="ECO:0000256" key="2">
    <source>
        <dbReference type="ARBA" id="ARBA00022692"/>
    </source>
</evidence>
<dbReference type="CDD" id="cd22249">
    <property type="entry name" value="UDM1_RNF168_RNF169-like"/>
    <property type="match status" value="1"/>
</dbReference>
<dbReference type="GO" id="GO:0005783">
    <property type="term" value="C:endoplasmic reticulum"/>
    <property type="evidence" value="ECO:0007669"/>
    <property type="project" value="InterPro"/>
</dbReference>
<gene>
    <name evidence="7" type="ORF">Dda_4033</name>
</gene>
<evidence type="ECO:0000256" key="1">
    <source>
        <dbReference type="ARBA" id="ARBA00004167"/>
    </source>
</evidence>
<evidence type="ECO:0008006" key="9">
    <source>
        <dbReference type="Google" id="ProtNLM"/>
    </source>
</evidence>
<comment type="subcellular location">
    <subcellularLocation>
        <location evidence="1">Membrane</location>
        <topology evidence="1">Single-pass membrane protein</topology>
    </subcellularLocation>
</comment>
<evidence type="ECO:0000313" key="8">
    <source>
        <dbReference type="Proteomes" id="UP001221413"/>
    </source>
</evidence>
<proteinExistence type="predicted"/>
<dbReference type="PANTHER" id="PTHR12883:SF0">
    <property type="entry name" value="PAT COMPLEX SUBUNIT CCDC47"/>
    <property type="match status" value="1"/>
</dbReference>
<dbReference type="AlphaFoldDB" id="A0AAD6IZ07"/>
<dbReference type="EMBL" id="JAQGDS010000004">
    <property type="protein sequence ID" value="KAJ6261363.1"/>
    <property type="molecule type" value="Genomic_DNA"/>
</dbReference>
<name>A0AAD6IZ07_DREDA</name>
<accession>A0AAD6IZ07</accession>
<organism evidence="7 8">
    <name type="scientific">Drechslerella dactyloides</name>
    <name type="common">Nematode-trapping fungus</name>
    <name type="synonym">Arthrobotrys dactyloides</name>
    <dbReference type="NCBI Taxonomy" id="74499"/>
    <lineage>
        <taxon>Eukaryota</taxon>
        <taxon>Fungi</taxon>
        <taxon>Dikarya</taxon>
        <taxon>Ascomycota</taxon>
        <taxon>Pezizomycotina</taxon>
        <taxon>Orbiliomycetes</taxon>
        <taxon>Orbiliales</taxon>
        <taxon>Orbiliaceae</taxon>
        <taxon>Drechslerella</taxon>
    </lineage>
</organism>
<reference evidence="7" key="1">
    <citation type="submission" date="2023-01" db="EMBL/GenBank/DDBJ databases">
        <title>The chitinases involved in constricting ring structure development in the nematode-trapping fungus Drechslerella dactyloides.</title>
        <authorList>
            <person name="Wang R."/>
            <person name="Zhang L."/>
            <person name="Tang P."/>
            <person name="Li S."/>
            <person name="Liang L."/>
        </authorList>
    </citation>
    <scope>NUCLEOTIDE SEQUENCE</scope>
    <source>
        <strain evidence="7">YMF1.00031</strain>
    </source>
</reference>